<dbReference type="InterPro" id="IPR007409">
    <property type="entry name" value="Restrct_endonuc_type1_HsdR_N"/>
</dbReference>
<protein>
    <submittedName>
        <fullName evidence="2">Type I restriction enzyme, R subunit</fullName>
        <ecNumber evidence="2">3.1.21.3</ecNumber>
    </submittedName>
</protein>
<evidence type="ECO:0000313" key="2">
    <source>
        <dbReference type="EMBL" id="AHW64848.1"/>
    </source>
</evidence>
<dbReference type="Pfam" id="PF04313">
    <property type="entry name" value="HSDR_N"/>
    <property type="match status" value="1"/>
</dbReference>
<dbReference type="GO" id="GO:0009307">
    <property type="term" value="P:DNA restriction-modification system"/>
    <property type="evidence" value="ECO:0007669"/>
    <property type="project" value="UniProtKB-KW"/>
</dbReference>
<dbReference type="InterPro" id="IPR027417">
    <property type="entry name" value="P-loop_NTPase"/>
</dbReference>
<gene>
    <name evidence="2" type="primary">hsdR</name>
    <name evidence="2" type="ORF">CGLY_12040</name>
</gene>
<dbReference type="REBASE" id="81707">
    <property type="entry name" value="Cgl3170ORF12050P"/>
</dbReference>
<dbReference type="EMBL" id="CP006842">
    <property type="protein sequence ID" value="AHW64848.1"/>
    <property type="molecule type" value="Genomic_DNA"/>
</dbReference>
<keyword evidence="3" id="KW-1185">Reference proteome</keyword>
<dbReference type="GO" id="GO:0003677">
    <property type="term" value="F:DNA binding"/>
    <property type="evidence" value="ECO:0007669"/>
    <property type="project" value="UniProtKB-KW"/>
</dbReference>
<dbReference type="GO" id="GO:0005524">
    <property type="term" value="F:ATP binding"/>
    <property type="evidence" value="ECO:0007669"/>
    <property type="project" value="UniProtKB-KW"/>
</dbReference>
<proteinExistence type="predicted"/>
<dbReference type="PANTHER" id="PTHR42927">
    <property type="entry name" value="HELICASE SUPERFAMILY 1 AND 2 DOMAIN-CONTAINING PROTEIN"/>
    <property type="match status" value="1"/>
</dbReference>
<keyword evidence="2" id="KW-0378">Hydrolase</keyword>
<dbReference type="EC" id="3.1.21.3" evidence="2"/>
<dbReference type="RefSeq" id="WP_038549758.1">
    <property type="nucleotide sequence ID" value="NZ_CP006842.1"/>
</dbReference>
<evidence type="ECO:0000313" key="3">
    <source>
        <dbReference type="Proteomes" id="UP000023703"/>
    </source>
</evidence>
<dbReference type="eggNOG" id="COG0610">
    <property type="taxonomic scope" value="Bacteria"/>
</dbReference>
<evidence type="ECO:0000259" key="1">
    <source>
        <dbReference type="SMART" id="SM00487"/>
    </source>
</evidence>
<dbReference type="InterPro" id="IPR014001">
    <property type="entry name" value="Helicase_ATP-bd"/>
</dbReference>
<dbReference type="OrthoDB" id="9758243at2"/>
<dbReference type="Gene3D" id="3.90.1570.50">
    <property type="match status" value="1"/>
</dbReference>
<dbReference type="Gene3D" id="3.40.50.300">
    <property type="entry name" value="P-loop containing nucleotide triphosphate hydrolases"/>
    <property type="match status" value="2"/>
</dbReference>
<dbReference type="GO" id="GO:0009035">
    <property type="term" value="F:type I site-specific deoxyribonuclease activity"/>
    <property type="evidence" value="ECO:0007669"/>
    <property type="project" value="UniProtKB-EC"/>
</dbReference>
<dbReference type="SMART" id="SM00487">
    <property type="entry name" value="DEXDc"/>
    <property type="match status" value="1"/>
</dbReference>
<dbReference type="HOGENOM" id="CLU_010804_0_0_11"/>
<organism evidence="2 3">
    <name type="scientific">Corynebacterium glyciniphilum AJ 3170</name>
    <dbReference type="NCBI Taxonomy" id="1404245"/>
    <lineage>
        <taxon>Bacteria</taxon>
        <taxon>Bacillati</taxon>
        <taxon>Actinomycetota</taxon>
        <taxon>Actinomycetes</taxon>
        <taxon>Mycobacteriales</taxon>
        <taxon>Corynebacteriaceae</taxon>
        <taxon>Corynebacterium</taxon>
    </lineage>
</organism>
<dbReference type="STRING" id="1404245.CGLY_12040"/>
<dbReference type="KEGG" id="cgy:CGLY_12040"/>
<dbReference type="InterPro" id="IPR040980">
    <property type="entry name" value="SWI2_SNF2"/>
</dbReference>
<dbReference type="PANTHER" id="PTHR42927:SF1">
    <property type="entry name" value="HELICASE SUPERFAMILY 1 AND 2 DOMAIN-CONTAINING PROTEIN"/>
    <property type="match status" value="1"/>
</dbReference>
<accession>X5DNV5</accession>
<name>X5DNV5_9CORY</name>
<dbReference type="Pfam" id="PF22679">
    <property type="entry name" value="T1R_D3-like"/>
    <property type="match status" value="1"/>
</dbReference>
<dbReference type="AlphaFoldDB" id="X5DNV5"/>
<dbReference type="SUPFAM" id="SSF52540">
    <property type="entry name" value="P-loop containing nucleoside triphosphate hydrolases"/>
    <property type="match status" value="1"/>
</dbReference>
<dbReference type="Proteomes" id="UP000023703">
    <property type="component" value="Chromosome"/>
</dbReference>
<reference evidence="2 3" key="1">
    <citation type="journal article" date="2015" name="Int. J. Syst. Evol. Microbiol.">
        <title>Revisiting Corynebacterium glyciniphilum (ex Kubota et al., 1972) sp. nov., nom. rev., isolated from putrefied banana.</title>
        <authorList>
            <person name="Al-Dilaimi A."/>
            <person name="Bednarz H."/>
            <person name="Lomker A."/>
            <person name="Niehaus K."/>
            <person name="Kalinowski J."/>
            <person name="Ruckert C."/>
        </authorList>
    </citation>
    <scope>NUCLEOTIDE SEQUENCE [LARGE SCALE GENOMIC DNA]</scope>
    <source>
        <strain evidence="2">AJ 3170</strain>
    </source>
</reference>
<sequence length="1062" mass="118770">MSGQHKEIEFERELAEYLEAHGWLYSDNDDLYDVERALVPTDVFPWLQETQPQAFEKFVKPGTADEDKRRRMLLDRLVTSLDKPMTDREGALRTLRKGFNVAGLGAGSAKFDMMQAKPETSLNPTTQAKYEANRLRVMRQVHYGDGNKSIDLVFFLNGVPVATAEVKTENTQTVENAKQQYRERIIQLKGKKPFALLGNGTRALVHFAVSEDQVWMTTKLDGAKTRFLPFNRGTEDGGEGNPLNPNGQRTAYFWEQVLQRDAWLAILSRFIWISESRTLDKTGRQKRSYTLIFPRFHQWDVVEKLERAVTAPEPDKRFLIQHSAGSGKTNSIAWLAHRLARLQVNNEKIFDTVIVVTDRNVLDAQLQEAIKQIDTDNQSIVATIDDMAIREYANLNEGNTASKSGALGHAIESGKLIVVVTIQTFPFILDKIQNASELKAKKFAIIADEAHSSQSGNTAAQLKSVLTAEQQEELDDTGEVEVDAEQMMINRMLSHEMAARASHEGISFFAFTATPKKKTLELFGHRDSDDGEPRPFHLYSMKQAIEEGFILDVLRGYRTYKMYFDLGEKIEGSLNTEVDETKAKKEVMQWVKVNPKTIAQKAAIIVEHFRENVAHLLDGAAKAMVVSPNRLGAVRYKREIDRYIKSRGLGYGTLVAFSGTVEDADTSAELGLESLTEATMNPGTRDLRQEFKSDQYRVMIVANKFQTGFDQPLLCAMYVDKKLSGITAVQTLSRLNRTHTTSSGTKKTAAMTQVVDFVNEPAEIQESFEPYFNDAHIDEVTDPNLIWDIVSKLDGADIYEADEVQDVATVFVTEGTGTGSKVNGKIAKGLGPAKKRFREQWKHAQLTEDRIELNELELFRKNTTSFLNFYDFMTQVVDYGNTDLAKKAIYLRLLAPHLRDTEISETIDLTDVELTRLQLVGEQPVDIDISAGGVVTGTTAVASGEPRDPKMVALLEVVRELSTMLGESEETTHGAVSTILSKLSEDETLVQQAKSNSESQFEESPDLQASTDEAVLGAGDVMSRVSEIIFAGDANAERARQLIARAFYRSQADGMSLPDEPT</sequence>
<dbReference type="InterPro" id="IPR055180">
    <property type="entry name" value="HsdR_RecA-like_helicase_dom_2"/>
</dbReference>
<feature type="domain" description="Helicase ATP-binding" evidence="1">
    <location>
        <begin position="290"/>
        <end position="539"/>
    </location>
</feature>
<dbReference type="Pfam" id="PF18766">
    <property type="entry name" value="SWI2_SNF2"/>
    <property type="match status" value="1"/>
</dbReference>